<evidence type="ECO:0000313" key="3">
    <source>
        <dbReference type="EMBL" id="KAJ8302828.1"/>
    </source>
</evidence>
<gene>
    <name evidence="3" type="ORF">KUTeg_019224</name>
</gene>
<feature type="compositionally biased region" description="Polar residues" evidence="1">
    <location>
        <begin position="114"/>
        <end position="127"/>
    </location>
</feature>
<keyword evidence="4" id="KW-1185">Reference proteome</keyword>
<feature type="compositionally biased region" description="Basic and acidic residues" evidence="1">
    <location>
        <begin position="403"/>
        <end position="419"/>
    </location>
</feature>
<feature type="compositionally biased region" description="Polar residues" evidence="1">
    <location>
        <begin position="143"/>
        <end position="170"/>
    </location>
</feature>
<evidence type="ECO:0000259" key="2">
    <source>
        <dbReference type="Pfam" id="PF12214"/>
    </source>
</evidence>
<protein>
    <recommendedName>
        <fullName evidence="2">TPX2 central domain-containing protein</fullName>
    </recommendedName>
</protein>
<feature type="region of interest" description="Disordered" evidence="1">
    <location>
        <begin position="44"/>
        <end position="127"/>
    </location>
</feature>
<accession>A0ABQ9EBX7</accession>
<feature type="compositionally biased region" description="Basic and acidic residues" evidence="1">
    <location>
        <begin position="498"/>
        <end position="515"/>
    </location>
</feature>
<evidence type="ECO:0000256" key="1">
    <source>
        <dbReference type="SAM" id="MobiDB-lite"/>
    </source>
</evidence>
<dbReference type="InterPro" id="IPR027330">
    <property type="entry name" value="TPX2_central_dom"/>
</dbReference>
<comment type="caution">
    <text evidence="3">The sequence shown here is derived from an EMBL/GenBank/DDBJ whole genome shotgun (WGS) entry which is preliminary data.</text>
</comment>
<dbReference type="PANTHER" id="PTHR14326:SF44">
    <property type="entry name" value="TARGETING PROTEIN FOR XKLP2"/>
    <property type="match status" value="1"/>
</dbReference>
<name>A0ABQ9EBX7_TEGGR</name>
<dbReference type="InterPro" id="IPR009675">
    <property type="entry name" value="TPX2_fam"/>
</dbReference>
<reference evidence="3 4" key="1">
    <citation type="submission" date="2022-12" db="EMBL/GenBank/DDBJ databases">
        <title>Chromosome-level genome of Tegillarca granosa.</title>
        <authorList>
            <person name="Kim J."/>
        </authorList>
    </citation>
    <scope>NUCLEOTIDE SEQUENCE [LARGE SCALE GENOMIC DNA]</scope>
    <source>
        <strain evidence="3">Teg-2019</strain>
        <tissue evidence="3">Adductor muscle</tissue>
    </source>
</reference>
<dbReference type="Proteomes" id="UP001217089">
    <property type="component" value="Unassembled WGS sequence"/>
</dbReference>
<feature type="compositionally biased region" description="Polar residues" evidence="1">
    <location>
        <begin position="46"/>
        <end position="62"/>
    </location>
</feature>
<organism evidence="3 4">
    <name type="scientific">Tegillarca granosa</name>
    <name type="common">Malaysian cockle</name>
    <name type="synonym">Anadara granosa</name>
    <dbReference type="NCBI Taxonomy" id="220873"/>
    <lineage>
        <taxon>Eukaryota</taxon>
        <taxon>Metazoa</taxon>
        <taxon>Spiralia</taxon>
        <taxon>Lophotrochozoa</taxon>
        <taxon>Mollusca</taxon>
        <taxon>Bivalvia</taxon>
        <taxon>Autobranchia</taxon>
        <taxon>Pteriomorphia</taxon>
        <taxon>Arcoida</taxon>
        <taxon>Arcoidea</taxon>
        <taxon>Arcidae</taxon>
        <taxon>Tegillarca</taxon>
    </lineage>
</organism>
<sequence length="590" mass="66539">MTRSMCATPNNENNLPEAPEVKTDEQIPKLNNICTSLEEWRHKTANSKSVHGNSKSIKPTTNKKVEEVKAGPLKRQNRSLESSDKPCQKKRIPSISADKSNTAANRNARALRRSVQSQKLRRTSSVGTINTSSIERVARSNLKRTSSVGKMNTSTGKVNTSTGRVNLSENKTQRRSAGRVMSAERSNLQRAHSVGKLNSSTGKLDTPVTNGQSQRRSGGRVLSAERPYRGRSNSNSSDGGPSIKVAKLTLPTTPTCMKRKPMMKPVKPTEEKELEQIAYLRNELAKNRKLAQESYKKAVSATSYMPVQSKKEPTMPQEFHFKTDSRIKTHGMETRQEYKEKDFVANLRHTERAKSPGPVNRTTVPQPFHLTECRKRKMSDNETDSSDKYVSMAQQVTAFHSQTPERFRSSKRRVPEHGTAKTGGLTVPKTPNLETKGRSRPVHIPSREEIEEKELEEMRQQQFKAHPVNSKIMSNPTLGVKKVPPRPLTQFEEFNLESNRRAKEKETKPSDEEKFEFHAQPVPKKILEGVVGVKPPKEHKITVPQSPAFALKHRARLPVEVPEEEEKVRLFFKKSSCSTCWYPIPAKIIT</sequence>
<feature type="region of interest" description="Disordered" evidence="1">
    <location>
        <begin position="1"/>
        <end position="27"/>
    </location>
</feature>
<feature type="region of interest" description="Disordered" evidence="1">
    <location>
        <begin position="496"/>
        <end position="515"/>
    </location>
</feature>
<feature type="compositionally biased region" description="Polar residues" evidence="1">
    <location>
        <begin position="184"/>
        <end position="216"/>
    </location>
</feature>
<dbReference type="EMBL" id="JARBDR010000917">
    <property type="protein sequence ID" value="KAJ8302828.1"/>
    <property type="molecule type" value="Genomic_DNA"/>
</dbReference>
<dbReference type="PANTHER" id="PTHR14326">
    <property type="entry name" value="TARGETING PROTEIN FOR XKLP2"/>
    <property type="match status" value="1"/>
</dbReference>
<feature type="domain" description="TPX2 central" evidence="2">
    <location>
        <begin position="425"/>
        <end position="549"/>
    </location>
</feature>
<dbReference type="Pfam" id="PF12214">
    <property type="entry name" value="TPX2_importin"/>
    <property type="match status" value="1"/>
</dbReference>
<evidence type="ECO:0000313" key="4">
    <source>
        <dbReference type="Proteomes" id="UP001217089"/>
    </source>
</evidence>
<feature type="region of interest" description="Disordered" evidence="1">
    <location>
        <begin position="140"/>
        <end position="246"/>
    </location>
</feature>
<proteinExistence type="predicted"/>
<feature type="compositionally biased region" description="Low complexity" evidence="1">
    <location>
        <begin position="9"/>
        <end position="18"/>
    </location>
</feature>
<feature type="region of interest" description="Disordered" evidence="1">
    <location>
        <begin position="400"/>
        <end position="440"/>
    </location>
</feature>